<reference evidence="3" key="1">
    <citation type="journal article" date="2012" name="Nat. Genet.">
        <title>Lifestyle transitions in plant pathogenic Colletotrichum fungi deciphered by genome and transcriptome analyses.</title>
        <authorList>
            <person name="O'Connell R.J."/>
            <person name="Thon M.R."/>
            <person name="Hacquard S."/>
            <person name="Amyotte S.G."/>
            <person name="Kleemann J."/>
            <person name="Torres M.F."/>
            <person name="Damm U."/>
            <person name="Buiate E.A."/>
            <person name="Epstein L."/>
            <person name="Alkan N."/>
            <person name="Altmueller J."/>
            <person name="Alvarado-Balderrama L."/>
            <person name="Bauser C.A."/>
            <person name="Becker C."/>
            <person name="Birren B.W."/>
            <person name="Chen Z."/>
            <person name="Choi J."/>
            <person name="Crouch J.A."/>
            <person name="Duvick J.P."/>
            <person name="Farman M.A."/>
            <person name="Gan P."/>
            <person name="Heiman D."/>
            <person name="Henrissat B."/>
            <person name="Howard R.J."/>
            <person name="Kabbage M."/>
            <person name="Koch C."/>
            <person name="Kracher B."/>
            <person name="Kubo Y."/>
            <person name="Law A.D."/>
            <person name="Lebrun M.-H."/>
            <person name="Lee Y.-H."/>
            <person name="Miyara I."/>
            <person name="Moore N."/>
            <person name="Neumann U."/>
            <person name="Nordstroem K."/>
            <person name="Panaccione D.G."/>
            <person name="Panstruga R."/>
            <person name="Place M."/>
            <person name="Proctor R.H."/>
            <person name="Prusky D."/>
            <person name="Rech G."/>
            <person name="Reinhardt R."/>
            <person name="Rollins J.A."/>
            <person name="Rounsley S."/>
            <person name="Schardl C.L."/>
            <person name="Schwartz D.C."/>
            <person name="Shenoy N."/>
            <person name="Shirasu K."/>
            <person name="Sikhakolli U.R."/>
            <person name="Stueber K."/>
            <person name="Sukno S.A."/>
            <person name="Sweigard J.A."/>
            <person name="Takano Y."/>
            <person name="Takahara H."/>
            <person name="Trail F."/>
            <person name="van der Does H.C."/>
            <person name="Voll L.M."/>
            <person name="Will I."/>
            <person name="Young S."/>
            <person name="Zeng Q."/>
            <person name="Zhang J."/>
            <person name="Zhou S."/>
            <person name="Dickman M.B."/>
            <person name="Schulze-Lefert P."/>
            <person name="Ver Loren van Themaat E."/>
            <person name="Ma L.-J."/>
            <person name="Vaillancourt L.J."/>
        </authorList>
    </citation>
    <scope>NUCLEOTIDE SEQUENCE [LARGE SCALE GENOMIC DNA]</scope>
    <source>
        <strain evidence="3">IMI 349063</strain>
    </source>
</reference>
<sequence length="114" mass="12522">MHSTATVNEDGNGQGTRLQPIMKIIEVIILVLPVMAAPAEPVHTPNPHIEPMWPKCIKFYQAVPSDTCQTLADKNQIDLAELISLNRGVGGLSGCYRGNVMAGYWYCVKPDGWK</sequence>
<dbReference type="HOGENOM" id="CLU_2413121_0_0_1"/>
<gene>
    <name evidence="2" type="ORF">CH063_04956</name>
</gene>
<dbReference type="PROSITE" id="PS51782">
    <property type="entry name" value="LYSM"/>
    <property type="match status" value="1"/>
</dbReference>
<dbReference type="Gene3D" id="3.10.350.10">
    <property type="entry name" value="LysM domain"/>
    <property type="match status" value="1"/>
</dbReference>
<dbReference type="InterPro" id="IPR018392">
    <property type="entry name" value="LysM"/>
</dbReference>
<dbReference type="eggNOG" id="ENOG502R6RN">
    <property type="taxonomic scope" value="Eukaryota"/>
</dbReference>
<dbReference type="AlphaFoldDB" id="H1UXA3"/>
<proteinExistence type="predicted"/>
<dbReference type="Proteomes" id="UP000007174">
    <property type="component" value="Unassembled WGS sequence"/>
</dbReference>
<accession>H1UXA3</accession>
<evidence type="ECO:0000313" key="2">
    <source>
        <dbReference type="EMBL" id="CCF32604.1"/>
    </source>
</evidence>
<evidence type="ECO:0000313" key="3">
    <source>
        <dbReference type="Proteomes" id="UP000007174"/>
    </source>
</evidence>
<name>H1UXA3_COLHI</name>
<dbReference type="SUPFAM" id="SSF54106">
    <property type="entry name" value="LysM domain"/>
    <property type="match status" value="1"/>
</dbReference>
<dbReference type="InterPro" id="IPR036779">
    <property type="entry name" value="LysM_dom_sf"/>
</dbReference>
<evidence type="ECO:0000259" key="1">
    <source>
        <dbReference type="PROSITE" id="PS51782"/>
    </source>
</evidence>
<dbReference type="VEuPathDB" id="FungiDB:CH63R_14114"/>
<feature type="domain" description="LysM" evidence="1">
    <location>
        <begin position="58"/>
        <end position="108"/>
    </location>
</feature>
<dbReference type="EMBL" id="CACQ02000476">
    <property type="protein sequence ID" value="CCF32604.1"/>
    <property type="molecule type" value="Genomic_DNA"/>
</dbReference>
<organism evidence="2 3">
    <name type="scientific">Colletotrichum higginsianum (strain IMI 349063)</name>
    <name type="common">Crucifer anthracnose fungus</name>
    <dbReference type="NCBI Taxonomy" id="759273"/>
    <lineage>
        <taxon>Eukaryota</taxon>
        <taxon>Fungi</taxon>
        <taxon>Dikarya</taxon>
        <taxon>Ascomycota</taxon>
        <taxon>Pezizomycotina</taxon>
        <taxon>Sordariomycetes</taxon>
        <taxon>Hypocreomycetidae</taxon>
        <taxon>Glomerellales</taxon>
        <taxon>Glomerellaceae</taxon>
        <taxon>Colletotrichum</taxon>
        <taxon>Colletotrichum destructivum species complex</taxon>
    </lineage>
</organism>
<protein>
    <recommendedName>
        <fullName evidence="1">LysM domain-containing protein</fullName>
    </recommendedName>
</protein>